<evidence type="ECO:0008006" key="3">
    <source>
        <dbReference type="Google" id="ProtNLM"/>
    </source>
</evidence>
<gene>
    <name evidence="1" type="ORF">BPAE_0064g00060</name>
</gene>
<dbReference type="AlphaFoldDB" id="A0A4Z1FS90"/>
<evidence type="ECO:0000313" key="2">
    <source>
        <dbReference type="Proteomes" id="UP000297910"/>
    </source>
</evidence>
<keyword evidence="2" id="KW-1185">Reference proteome</keyword>
<dbReference type="Proteomes" id="UP000297910">
    <property type="component" value="Unassembled WGS sequence"/>
</dbReference>
<comment type="caution">
    <text evidence="1">The sequence shown here is derived from an EMBL/GenBank/DDBJ whole genome shotgun (WGS) entry which is preliminary data.</text>
</comment>
<accession>A0A4Z1FS90</accession>
<dbReference type="PANTHER" id="PTHR33112:SF9">
    <property type="entry name" value="HETEROKARYON INCOMPATIBILITY DOMAIN-CONTAINING PROTEIN"/>
    <property type="match status" value="1"/>
</dbReference>
<dbReference type="EMBL" id="PQXI01000064">
    <property type="protein sequence ID" value="TGO26190.1"/>
    <property type="molecule type" value="Genomic_DNA"/>
</dbReference>
<proteinExistence type="predicted"/>
<reference evidence="1 2" key="1">
    <citation type="submission" date="2017-12" db="EMBL/GenBank/DDBJ databases">
        <title>Comparative genomics of Botrytis spp.</title>
        <authorList>
            <person name="Valero-Jimenez C.A."/>
            <person name="Tapia P."/>
            <person name="Veloso J."/>
            <person name="Silva-Moreno E."/>
            <person name="Staats M."/>
            <person name="Valdes J.H."/>
            <person name="Van Kan J.A.L."/>
        </authorList>
    </citation>
    <scope>NUCLEOTIDE SEQUENCE [LARGE SCALE GENOMIC DNA]</scope>
    <source>
        <strain evidence="1 2">Bp0003</strain>
    </source>
</reference>
<sequence length="357" mass="41402">MPASTTDLTHTLYKKISSLGVFKNRSWIFQERFLSPRVLHFSDKQLSWKCAELQASESYPSRGAEYYGNAKATTPFEYPEFYSTSNNCDAEPLWEKSRRLCIAFRIWEPVVSTYTKRKLTKDSDKLIAISAVAREVQHIMQSRYLAGLWEVDLVSQLAWWCDGVSGVPLTVYRAPSWSWASRDGQISSAYYPTSDSYYPLIEILEAVASLVSEDQFGQVHSGHLKLLGQTFDLKSVKAARYNRPPKIFFNDRFTTKFLYRKDDHKMKKHIRPKQYHCLPLDIKLEERILFNGLIFESLDVNKNLYRRVGLLYCPTYLKLTQENFPTDPVLSMLGKIEQIKDGSLIFKRDSSNYNSIE</sequence>
<organism evidence="1 2">
    <name type="scientific">Botrytis paeoniae</name>
    <dbReference type="NCBI Taxonomy" id="278948"/>
    <lineage>
        <taxon>Eukaryota</taxon>
        <taxon>Fungi</taxon>
        <taxon>Dikarya</taxon>
        <taxon>Ascomycota</taxon>
        <taxon>Pezizomycotina</taxon>
        <taxon>Leotiomycetes</taxon>
        <taxon>Helotiales</taxon>
        <taxon>Sclerotiniaceae</taxon>
        <taxon>Botrytis</taxon>
    </lineage>
</organism>
<dbReference type="PANTHER" id="PTHR33112">
    <property type="entry name" value="DOMAIN PROTEIN, PUTATIVE-RELATED"/>
    <property type="match status" value="1"/>
</dbReference>
<name>A0A4Z1FS90_9HELO</name>
<protein>
    <recommendedName>
        <fullName evidence="3">Heterokaryon incompatibility domain-containing protein</fullName>
    </recommendedName>
</protein>
<evidence type="ECO:0000313" key="1">
    <source>
        <dbReference type="EMBL" id="TGO26190.1"/>
    </source>
</evidence>